<dbReference type="Proteomes" id="UP000323506">
    <property type="component" value="Chromosome A01"/>
</dbReference>
<gene>
    <name evidence="2" type="ORF">ES288_A01G157700v1</name>
</gene>
<evidence type="ECO:0000313" key="3">
    <source>
        <dbReference type="Proteomes" id="UP000323506"/>
    </source>
</evidence>
<keyword evidence="3" id="KW-1185">Reference proteome</keyword>
<accession>A0A5D2HLQ6</accession>
<name>A0A5D2HLQ6_GOSDA</name>
<evidence type="ECO:0000313" key="2">
    <source>
        <dbReference type="EMBL" id="TYH31234.1"/>
    </source>
</evidence>
<feature type="compositionally biased region" description="Basic residues" evidence="1">
    <location>
        <begin position="85"/>
        <end position="97"/>
    </location>
</feature>
<feature type="compositionally biased region" description="Basic and acidic residues" evidence="1">
    <location>
        <begin position="65"/>
        <end position="78"/>
    </location>
</feature>
<feature type="compositionally biased region" description="Basic and acidic residues" evidence="1">
    <location>
        <begin position="119"/>
        <end position="136"/>
    </location>
</feature>
<dbReference type="AlphaFoldDB" id="A0A5D2HLQ6"/>
<organism evidence="2 3">
    <name type="scientific">Gossypium darwinii</name>
    <name type="common">Darwin's cotton</name>
    <name type="synonym">Gossypium barbadense var. darwinii</name>
    <dbReference type="NCBI Taxonomy" id="34276"/>
    <lineage>
        <taxon>Eukaryota</taxon>
        <taxon>Viridiplantae</taxon>
        <taxon>Streptophyta</taxon>
        <taxon>Embryophyta</taxon>
        <taxon>Tracheophyta</taxon>
        <taxon>Spermatophyta</taxon>
        <taxon>Magnoliopsida</taxon>
        <taxon>eudicotyledons</taxon>
        <taxon>Gunneridae</taxon>
        <taxon>Pentapetalae</taxon>
        <taxon>rosids</taxon>
        <taxon>malvids</taxon>
        <taxon>Malvales</taxon>
        <taxon>Malvaceae</taxon>
        <taxon>Malvoideae</taxon>
        <taxon>Gossypium</taxon>
    </lineage>
</organism>
<reference evidence="2 3" key="1">
    <citation type="submission" date="2019-06" db="EMBL/GenBank/DDBJ databases">
        <title>WGS assembly of Gossypium darwinii.</title>
        <authorList>
            <person name="Chen Z.J."/>
            <person name="Sreedasyam A."/>
            <person name="Ando A."/>
            <person name="Song Q."/>
            <person name="De L."/>
            <person name="Hulse-Kemp A."/>
            <person name="Ding M."/>
            <person name="Ye W."/>
            <person name="Kirkbride R."/>
            <person name="Jenkins J."/>
            <person name="Plott C."/>
            <person name="Lovell J."/>
            <person name="Lin Y.-M."/>
            <person name="Vaughn R."/>
            <person name="Liu B."/>
            <person name="Li W."/>
            <person name="Simpson S."/>
            <person name="Scheffler B."/>
            <person name="Saski C."/>
            <person name="Grover C."/>
            <person name="Hu G."/>
            <person name="Conover J."/>
            <person name="Carlson J."/>
            <person name="Shu S."/>
            <person name="Boston L."/>
            <person name="Williams M."/>
            <person name="Peterson D."/>
            <person name="Mcgee K."/>
            <person name="Jones D."/>
            <person name="Wendel J."/>
            <person name="Stelly D."/>
            <person name="Grimwood J."/>
            <person name="Schmutz J."/>
        </authorList>
    </citation>
    <scope>NUCLEOTIDE SEQUENCE [LARGE SCALE GENOMIC DNA]</scope>
    <source>
        <strain evidence="2">1808015.09</strain>
    </source>
</reference>
<feature type="region of interest" description="Disordered" evidence="1">
    <location>
        <begin position="65"/>
        <end position="136"/>
    </location>
</feature>
<proteinExistence type="predicted"/>
<sequence length="136" mass="14770">MVCIAGGARVRGRPQSLLLLQSEDVVGRVSASVTKVTTKEWRIGKQGNGALIRMVEEEGGKGVRMGIKKEGERGERGKTVCSGVARRKGFAGRKKKEREKERGEGYGDGAGRRGVLSMNEKRGRERVEGDDGERLG</sequence>
<protein>
    <submittedName>
        <fullName evidence="2">Uncharacterized protein</fullName>
    </submittedName>
</protein>
<evidence type="ECO:0000256" key="1">
    <source>
        <dbReference type="SAM" id="MobiDB-lite"/>
    </source>
</evidence>
<dbReference type="EMBL" id="CM017688">
    <property type="protein sequence ID" value="TYH31234.1"/>
    <property type="molecule type" value="Genomic_DNA"/>
</dbReference>